<keyword evidence="1" id="KW-0472">Membrane</keyword>
<accession>A0A382GXN6</accession>
<evidence type="ECO:0000313" key="2">
    <source>
        <dbReference type="EMBL" id="SVB79828.1"/>
    </source>
</evidence>
<keyword evidence="1" id="KW-0812">Transmembrane</keyword>
<feature type="non-terminal residue" evidence="2">
    <location>
        <position position="1"/>
    </location>
</feature>
<sequence length="282" mass="28898">VVAALAAWLAATRWDDMSALVDDLSPGPLVLLVAASCLLLLPNAAFWTLALQALGERPRYGIVLHASARALLTRYVPGGIWYAAGRGTLLKRHGVSVAASATVGGLELALGAPVAIVVGAVLLAASGAVAPWVGVGAVVVLLAVLGLSGSVVGRLVTWWARRRGGEPAATPPTTALFRLAAVLVGYWLTIGTLFWAYLEVVGSTAAGWGRTVGAFGVSWGLGFFALFAPQGLGVFEGALVSVLDWGADAVLLVAGFRAVLLARDLLLTAVAEFVARRGRAGA</sequence>
<keyword evidence="1" id="KW-1133">Transmembrane helix</keyword>
<dbReference type="EMBL" id="UINC01058029">
    <property type="protein sequence ID" value="SVB79828.1"/>
    <property type="molecule type" value="Genomic_DNA"/>
</dbReference>
<evidence type="ECO:0008006" key="3">
    <source>
        <dbReference type="Google" id="ProtNLM"/>
    </source>
</evidence>
<protein>
    <recommendedName>
        <fullName evidence="3">Flippase-like domain-containing protein</fullName>
    </recommendedName>
</protein>
<feature type="transmembrane region" description="Helical" evidence="1">
    <location>
        <begin position="210"/>
        <end position="229"/>
    </location>
</feature>
<name>A0A382GXN6_9ZZZZ</name>
<proteinExistence type="predicted"/>
<feature type="transmembrane region" description="Helical" evidence="1">
    <location>
        <begin position="176"/>
        <end position="198"/>
    </location>
</feature>
<feature type="transmembrane region" description="Helical" evidence="1">
    <location>
        <begin position="104"/>
        <end position="125"/>
    </location>
</feature>
<reference evidence="2" key="1">
    <citation type="submission" date="2018-05" db="EMBL/GenBank/DDBJ databases">
        <authorList>
            <person name="Lanie J.A."/>
            <person name="Ng W.-L."/>
            <person name="Kazmierczak K.M."/>
            <person name="Andrzejewski T.M."/>
            <person name="Davidsen T.M."/>
            <person name="Wayne K.J."/>
            <person name="Tettelin H."/>
            <person name="Glass J.I."/>
            <person name="Rusch D."/>
            <person name="Podicherti R."/>
            <person name="Tsui H.-C.T."/>
            <person name="Winkler M.E."/>
        </authorList>
    </citation>
    <scope>NUCLEOTIDE SEQUENCE</scope>
</reference>
<feature type="transmembrane region" description="Helical" evidence="1">
    <location>
        <begin position="29"/>
        <end position="50"/>
    </location>
</feature>
<organism evidence="2">
    <name type="scientific">marine metagenome</name>
    <dbReference type="NCBI Taxonomy" id="408172"/>
    <lineage>
        <taxon>unclassified sequences</taxon>
        <taxon>metagenomes</taxon>
        <taxon>ecological metagenomes</taxon>
    </lineage>
</organism>
<gene>
    <name evidence="2" type="ORF">METZ01_LOCUS232682</name>
</gene>
<evidence type="ECO:0000256" key="1">
    <source>
        <dbReference type="SAM" id="Phobius"/>
    </source>
</evidence>
<feature type="transmembrane region" description="Helical" evidence="1">
    <location>
        <begin position="132"/>
        <end position="156"/>
    </location>
</feature>
<dbReference type="AlphaFoldDB" id="A0A382GXN6"/>